<dbReference type="STRING" id="1392247.A0A3N4KDY2"/>
<evidence type="ECO:0000259" key="4">
    <source>
        <dbReference type="SMART" id="SM00822"/>
    </source>
</evidence>
<dbReference type="AlphaFoldDB" id="A0A3N4KDY2"/>
<dbReference type="InterPro" id="IPR057326">
    <property type="entry name" value="KR_dom"/>
</dbReference>
<dbReference type="PRINTS" id="PR00081">
    <property type="entry name" value="GDHRDH"/>
</dbReference>
<sequence>MAAVFRTVVKTWHKDVYPFISPTSGLSNTAAGKTVIVTGSGRGIGKAVAQAFAQAGASKIILTGRTTSDVLATKALIEEGNPGVKVFAYTIDVSKDTEVVELFANVKRDAGVPDVLVNNAGVAESGYVPFAQSNPLGWWSVWEINVKGTYLCAREFINAVKAEGRGGTIINTSSIGAAVVTPTMSSYQTGKLALIKFTEFIEAENGKDGIRAFSYHPGGIITDMLKQPPVEIRHMFQDTVELAAGTVLYLASERSEYLRGRFIIGNWDMEELEQRKDEIVEKNLFKSGINFN</sequence>
<dbReference type="EMBL" id="ML119160">
    <property type="protein sequence ID" value="RPB08697.1"/>
    <property type="molecule type" value="Genomic_DNA"/>
</dbReference>
<gene>
    <name evidence="5" type="ORF">P167DRAFT_493717</name>
</gene>
<dbReference type="PRINTS" id="PR00080">
    <property type="entry name" value="SDRFAMILY"/>
</dbReference>
<dbReference type="GO" id="GO:0016616">
    <property type="term" value="F:oxidoreductase activity, acting on the CH-OH group of donors, NAD or NADP as acceptor"/>
    <property type="evidence" value="ECO:0007669"/>
    <property type="project" value="TreeGrafter"/>
</dbReference>
<dbReference type="InParanoid" id="A0A3N4KDY2"/>
<dbReference type="CDD" id="cd05233">
    <property type="entry name" value="SDR_c"/>
    <property type="match status" value="1"/>
</dbReference>
<reference evidence="5 6" key="1">
    <citation type="journal article" date="2018" name="Nat. Ecol. Evol.">
        <title>Pezizomycetes genomes reveal the molecular basis of ectomycorrhizal truffle lifestyle.</title>
        <authorList>
            <person name="Murat C."/>
            <person name="Payen T."/>
            <person name="Noel B."/>
            <person name="Kuo A."/>
            <person name="Morin E."/>
            <person name="Chen J."/>
            <person name="Kohler A."/>
            <person name="Krizsan K."/>
            <person name="Balestrini R."/>
            <person name="Da Silva C."/>
            <person name="Montanini B."/>
            <person name="Hainaut M."/>
            <person name="Levati E."/>
            <person name="Barry K.W."/>
            <person name="Belfiori B."/>
            <person name="Cichocki N."/>
            <person name="Clum A."/>
            <person name="Dockter R.B."/>
            <person name="Fauchery L."/>
            <person name="Guy J."/>
            <person name="Iotti M."/>
            <person name="Le Tacon F."/>
            <person name="Lindquist E.A."/>
            <person name="Lipzen A."/>
            <person name="Malagnac F."/>
            <person name="Mello A."/>
            <person name="Molinier V."/>
            <person name="Miyauchi S."/>
            <person name="Poulain J."/>
            <person name="Riccioni C."/>
            <person name="Rubini A."/>
            <person name="Sitrit Y."/>
            <person name="Splivallo R."/>
            <person name="Traeger S."/>
            <person name="Wang M."/>
            <person name="Zifcakova L."/>
            <person name="Wipf D."/>
            <person name="Zambonelli A."/>
            <person name="Paolocci F."/>
            <person name="Nowrousian M."/>
            <person name="Ottonello S."/>
            <person name="Baldrian P."/>
            <person name="Spatafora J.W."/>
            <person name="Henrissat B."/>
            <person name="Nagy L.G."/>
            <person name="Aury J.M."/>
            <person name="Wincker P."/>
            <person name="Grigoriev I.V."/>
            <person name="Bonfante P."/>
            <person name="Martin F.M."/>
        </authorList>
    </citation>
    <scope>NUCLEOTIDE SEQUENCE [LARGE SCALE GENOMIC DNA]</scope>
    <source>
        <strain evidence="5 6">CCBAS932</strain>
    </source>
</reference>
<name>A0A3N4KDY2_9PEZI</name>
<dbReference type="SUPFAM" id="SSF51735">
    <property type="entry name" value="NAD(P)-binding Rossmann-fold domains"/>
    <property type="match status" value="1"/>
</dbReference>
<proteinExistence type="inferred from homology"/>
<feature type="domain" description="Ketoreductase" evidence="4">
    <location>
        <begin position="33"/>
        <end position="224"/>
    </location>
</feature>
<evidence type="ECO:0000256" key="2">
    <source>
        <dbReference type="ARBA" id="ARBA00023002"/>
    </source>
</evidence>
<accession>A0A3N4KDY2</accession>
<dbReference type="Gene3D" id="3.40.50.720">
    <property type="entry name" value="NAD(P)-binding Rossmann-like Domain"/>
    <property type="match status" value="1"/>
</dbReference>
<dbReference type="OrthoDB" id="1933717at2759"/>
<keyword evidence="2" id="KW-0560">Oxidoreductase</keyword>
<dbReference type="InterPro" id="IPR002347">
    <property type="entry name" value="SDR_fam"/>
</dbReference>
<evidence type="ECO:0000313" key="6">
    <source>
        <dbReference type="Proteomes" id="UP000277580"/>
    </source>
</evidence>
<dbReference type="SMART" id="SM00822">
    <property type="entry name" value="PKS_KR"/>
    <property type="match status" value="1"/>
</dbReference>
<protein>
    <submittedName>
        <fullName evidence="5">Putative NADP(+)-dependent dehydrogenase</fullName>
    </submittedName>
</protein>
<organism evidence="5 6">
    <name type="scientific">Morchella conica CCBAS932</name>
    <dbReference type="NCBI Taxonomy" id="1392247"/>
    <lineage>
        <taxon>Eukaryota</taxon>
        <taxon>Fungi</taxon>
        <taxon>Dikarya</taxon>
        <taxon>Ascomycota</taxon>
        <taxon>Pezizomycotina</taxon>
        <taxon>Pezizomycetes</taxon>
        <taxon>Pezizales</taxon>
        <taxon>Morchellaceae</taxon>
        <taxon>Morchella</taxon>
    </lineage>
</organism>
<dbReference type="PANTHER" id="PTHR42760:SF37">
    <property type="entry name" value="CLAVALDEHYDE DEHYDROGENASE"/>
    <property type="match status" value="1"/>
</dbReference>
<dbReference type="PANTHER" id="PTHR42760">
    <property type="entry name" value="SHORT-CHAIN DEHYDROGENASES/REDUCTASES FAMILY MEMBER"/>
    <property type="match status" value="1"/>
</dbReference>
<evidence type="ECO:0000313" key="5">
    <source>
        <dbReference type="EMBL" id="RPB08697.1"/>
    </source>
</evidence>
<dbReference type="InterPro" id="IPR036291">
    <property type="entry name" value="NAD(P)-bd_dom_sf"/>
</dbReference>
<evidence type="ECO:0000256" key="3">
    <source>
        <dbReference type="RuleBase" id="RU000363"/>
    </source>
</evidence>
<keyword evidence="6" id="KW-1185">Reference proteome</keyword>
<comment type="similarity">
    <text evidence="1 3">Belongs to the short-chain dehydrogenases/reductases (SDR) family.</text>
</comment>
<dbReference type="Pfam" id="PF00106">
    <property type="entry name" value="adh_short"/>
    <property type="match status" value="1"/>
</dbReference>
<dbReference type="Proteomes" id="UP000277580">
    <property type="component" value="Unassembled WGS sequence"/>
</dbReference>
<evidence type="ECO:0000256" key="1">
    <source>
        <dbReference type="ARBA" id="ARBA00006484"/>
    </source>
</evidence>